<evidence type="ECO:0000256" key="1">
    <source>
        <dbReference type="SAM" id="Phobius"/>
    </source>
</evidence>
<reference evidence="2 3" key="1">
    <citation type="submission" date="2017-09" db="EMBL/GenBank/DDBJ databases">
        <title>Depth-based differentiation of microbial function through sediment-hosted aquifers and enrichment of novel symbionts in the deep terrestrial subsurface.</title>
        <authorList>
            <person name="Probst A.J."/>
            <person name="Ladd B."/>
            <person name="Jarett J.K."/>
            <person name="Geller-Mcgrath D.E."/>
            <person name="Sieber C.M."/>
            <person name="Emerson J.B."/>
            <person name="Anantharaman K."/>
            <person name="Thomas B.C."/>
            <person name="Malmstrom R."/>
            <person name="Stieglmeier M."/>
            <person name="Klingl A."/>
            <person name="Woyke T."/>
            <person name="Ryan C.M."/>
            <person name="Banfield J.F."/>
        </authorList>
    </citation>
    <scope>NUCLEOTIDE SEQUENCE [LARGE SCALE GENOMIC DNA]</scope>
    <source>
        <strain evidence="2">CG22_combo_CG10-13_8_21_14_all_38_20</strain>
    </source>
</reference>
<feature type="transmembrane region" description="Helical" evidence="1">
    <location>
        <begin position="71"/>
        <end position="92"/>
    </location>
</feature>
<keyword evidence="1" id="KW-0812">Transmembrane</keyword>
<dbReference type="Proteomes" id="UP000231246">
    <property type="component" value="Unassembled WGS sequence"/>
</dbReference>
<sequence length="244" mass="25008">MEFIGTGVTPPASPILQGGFANLASFIIRLITVIGGLFATWNFVVAGYKFMQAGENPDAISEAWGSIWKSLIGLLLIVASFVFAAFIGWIFLGSPTAIIAPDFSTTPPVVAPTTPPAGPTATIAPQPPTATPVPESIGVTKIYLQATPPSPNSPVGIRIVITGNINTGYSYKTEDQTGATTLNCNAITTSNTGNSSSMIPGNNPAFSVVLQGHTAKLYTGGSCLGAVSATSTVQVTTTGGENTE</sequence>
<keyword evidence="1" id="KW-1133">Transmembrane helix</keyword>
<organism evidence="2 3">
    <name type="scientific">Candidatus Roizmanbacteria bacterium CG22_combo_CG10-13_8_21_14_all_38_20</name>
    <dbReference type="NCBI Taxonomy" id="1974862"/>
    <lineage>
        <taxon>Bacteria</taxon>
        <taxon>Candidatus Roizmaniibacteriota</taxon>
    </lineage>
</organism>
<protein>
    <submittedName>
        <fullName evidence="2">Uncharacterized protein</fullName>
    </submittedName>
</protein>
<accession>A0A2H0BUR4</accession>
<proteinExistence type="predicted"/>
<gene>
    <name evidence="2" type="ORF">COW99_03925</name>
</gene>
<feature type="transmembrane region" description="Helical" evidence="1">
    <location>
        <begin position="26"/>
        <end position="50"/>
    </location>
</feature>
<comment type="caution">
    <text evidence="2">The sequence shown here is derived from an EMBL/GenBank/DDBJ whole genome shotgun (WGS) entry which is preliminary data.</text>
</comment>
<keyword evidence="1" id="KW-0472">Membrane</keyword>
<dbReference type="EMBL" id="PCTA01000026">
    <property type="protein sequence ID" value="PIP61422.1"/>
    <property type="molecule type" value="Genomic_DNA"/>
</dbReference>
<dbReference type="AlphaFoldDB" id="A0A2H0BUR4"/>
<name>A0A2H0BUR4_9BACT</name>
<evidence type="ECO:0000313" key="3">
    <source>
        <dbReference type="Proteomes" id="UP000231246"/>
    </source>
</evidence>
<evidence type="ECO:0000313" key="2">
    <source>
        <dbReference type="EMBL" id="PIP61422.1"/>
    </source>
</evidence>